<dbReference type="Proteomes" id="UP001139293">
    <property type="component" value="Unassembled WGS sequence"/>
</dbReference>
<reference evidence="1" key="1">
    <citation type="submission" date="2022-01" db="EMBL/GenBank/DDBJ databases">
        <title>Whole genome-based taxonomy of the Shewanellaceae.</title>
        <authorList>
            <person name="Martin-Rodriguez A.J."/>
        </authorList>
    </citation>
    <scope>NUCLEOTIDE SEQUENCE</scope>
    <source>
        <strain evidence="1">KCTC 23973</strain>
    </source>
</reference>
<dbReference type="InterPro" id="IPR052077">
    <property type="entry name" value="CcrZ_PhaseVar_Mediator"/>
</dbReference>
<comment type="caution">
    <text evidence="1">The sequence shown here is derived from an EMBL/GenBank/DDBJ whole genome shotgun (WGS) entry which is preliminary data.</text>
</comment>
<dbReference type="SUPFAM" id="SSF56112">
    <property type="entry name" value="Protein kinase-like (PK-like)"/>
    <property type="match status" value="2"/>
</dbReference>
<protein>
    <submittedName>
        <fullName evidence="1">Phosphotransferase</fullName>
    </submittedName>
</protein>
<dbReference type="PANTHER" id="PTHR40086:SF1">
    <property type="entry name" value="CELL CYCLE REGULATOR CCRZ"/>
    <property type="match status" value="1"/>
</dbReference>
<name>A0A9X1ZC26_9GAMM</name>
<dbReference type="RefSeq" id="WP_248947979.1">
    <property type="nucleotide sequence ID" value="NZ_JAKILB010000001.1"/>
</dbReference>
<proteinExistence type="predicted"/>
<evidence type="ECO:0000313" key="2">
    <source>
        <dbReference type="Proteomes" id="UP001139293"/>
    </source>
</evidence>
<dbReference type="PANTHER" id="PTHR40086">
    <property type="entry name" value="PHOSPHOTRANSFERASE YTMP-RELATED"/>
    <property type="match status" value="1"/>
</dbReference>
<accession>A0A9X1ZC26</accession>
<dbReference type="Gene3D" id="3.90.1200.10">
    <property type="match status" value="1"/>
</dbReference>
<organism evidence="1 2">
    <name type="scientific">Shewanella pneumatophori</name>
    <dbReference type="NCBI Taxonomy" id="314092"/>
    <lineage>
        <taxon>Bacteria</taxon>
        <taxon>Pseudomonadati</taxon>
        <taxon>Pseudomonadota</taxon>
        <taxon>Gammaproteobacteria</taxon>
        <taxon>Alteromonadales</taxon>
        <taxon>Shewanellaceae</taxon>
        <taxon>Shewanella</taxon>
    </lineage>
</organism>
<gene>
    <name evidence="1" type="ORF">L2740_00450</name>
</gene>
<dbReference type="AlphaFoldDB" id="A0A9X1ZC26"/>
<keyword evidence="2" id="KW-1185">Reference proteome</keyword>
<dbReference type="Gene3D" id="3.30.200.20">
    <property type="entry name" value="Phosphorylase Kinase, domain 1"/>
    <property type="match status" value="1"/>
</dbReference>
<dbReference type="EMBL" id="JAKILB010000001">
    <property type="protein sequence ID" value="MCL1137047.1"/>
    <property type="molecule type" value="Genomic_DNA"/>
</dbReference>
<sequence>MGEQETKLLTKALASYLEQAKLTDVSLITRLSQGLSNQNYCVRGCHPSYDGESLWVLRVNSWASSQICDRRAEVANWRLAASHFLAPEVVYVSPCNRFYLSRYYLQLQQYNWSALSSENGVSSMTTALTNSLNQTLRLNSYKSQQLGQTQPLKLPNTLGKSASAAIEEARLLLPLLNGLAKLPEPENKMPVDKQWNVYHHRLQSMFAKVTALQAHHCTKAQVALLTKWKLSYAKLVANIEQIEAMLRRLNHCMIRQQFSHRDLNPFNILLVEGALKCIDFEYACSSHPLCDLAAVLASHSLSNEQRQWIIEEYLANNPNLNHHAGSAVSAAIDLYWVFAVCWALQMAFDHLIKQDEIEVNIADKELQGIEGYLACAEEYYQLISNP</sequence>
<dbReference type="InterPro" id="IPR011009">
    <property type="entry name" value="Kinase-like_dom_sf"/>
</dbReference>
<dbReference type="Pfam" id="PF01633">
    <property type="entry name" value="Choline_kinase"/>
    <property type="match status" value="1"/>
</dbReference>
<evidence type="ECO:0000313" key="1">
    <source>
        <dbReference type="EMBL" id="MCL1137047.1"/>
    </source>
</evidence>